<dbReference type="EMBL" id="UINC01058801">
    <property type="protein sequence ID" value="SVB81474.1"/>
    <property type="molecule type" value="Genomic_DNA"/>
</dbReference>
<evidence type="ECO:0000313" key="1">
    <source>
        <dbReference type="EMBL" id="SVB81474.1"/>
    </source>
</evidence>
<reference evidence="1" key="1">
    <citation type="submission" date="2018-05" db="EMBL/GenBank/DDBJ databases">
        <authorList>
            <person name="Lanie J.A."/>
            <person name="Ng W.-L."/>
            <person name="Kazmierczak K.M."/>
            <person name="Andrzejewski T.M."/>
            <person name="Davidsen T.M."/>
            <person name="Wayne K.J."/>
            <person name="Tettelin H."/>
            <person name="Glass J.I."/>
            <person name="Rusch D."/>
            <person name="Podicherti R."/>
            <person name="Tsui H.-C.T."/>
            <person name="Winkler M.E."/>
        </authorList>
    </citation>
    <scope>NUCLEOTIDE SEQUENCE</scope>
</reference>
<gene>
    <name evidence="1" type="ORF">METZ01_LOCUS234328</name>
</gene>
<dbReference type="InterPro" id="IPR006311">
    <property type="entry name" value="TAT_signal"/>
</dbReference>
<name>A0A382H2K2_9ZZZZ</name>
<organism evidence="1">
    <name type="scientific">marine metagenome</name>
    <dbReference type="NCBI Taxonomy" id="408172"/>
    <lineage>
        <taxon>unclassified sequences</taxon>
        <taxon>metagenomes</taxon>
        <taxon>ecological metagenomes</taxon>
    </lineage>
</organism>
<dbReference type="AlphaFoldDB" id="A0A382H2K2"/>
<sequence>MYDLKGAVFNRSKMLQGMAAAAVAVALLLAASYSAAAEHGLDEKALSQVPENLHAQASTSIEKKSLKILG</sequence>
<accession>A0A382H2K2</accession>
<feature type="non-terminal residue" evidence="1">
    <location>
        <position position="70"/>
    </location>
</feature>
<dbReference type="PROSITE" id="PS51318">
    <property type="entry name" value="TAT"/>
    <property type="match status" value="1"/>
</dbReference>
<protein>
    <submittedName>
        <fullName evidence="1">Uncharacterized protein</fullName>
    </submittedName>
</protein>
<proteinExistence type="predicted"/>